<evidence type="ECO:0000256" key="5">
    <source>
        <dbReference type="ARBA" id="ARBA00022989"/>
    </source>
</evidence>
<feature type="transmembrane region" description="Helical" evidence="7">
    <location>
        <begin position="12"/>
        <end position="33"/>
    </location>
</feature>
<dbReference type="RefSeq" id="WP_219761239.1">
    <property type="nucleotide sequence ID" value="NZ_JAHYBZ010000001.1"/>
</dbReference>
<dbReference type="PANTHER" id="PTHR23513">
    <property type="entry name" value="INTEGRAL MEMBRANE EFFLUX PROTEIN-RELATED"/>
    <property type="match status" value="1"/>
</dbReference>
<dbReference type="InterPro" id="IPR036259">
    <property type="entry name" value="MFS_trans_sf"/>
</dbReference>
<keyword evidence="6 7" id="KW-0472">Membrane</keyword>
<feature type="transmembrane region" description="Helical" evidence="7">
    <location>
        <begin position="257"/>
        <end position="280"/>
    </location>
</feature>
<keyword evidence="5 7" id="KW-1133">Transmembrane helix</keyword>
<name>A0ABS7A366_9PROT</name>
<evidence type="ECO:0000256" key="1">
    <source>
        <dbReference type="ARBA" id="ARBA00004651"/>
    </source>
</evidence>
<evidence type="ECO:0000313" key="9">
    <source>
        <dbReference type="EMBL" id="MBW6396742.1"/>
    </source>
</evidence>
<gene>
    <name evidence="9" type="ORF">KPL78_02735</name>
</gene>
<feature type="transmembrane region" description="Helical" evidence="7">
    <location>
        <begin position="292"/>
        <end position="309"/>
    </location>
</feature>
<evidence type="ECO:0000256" key="4">
    <source>
        <dbReference type="ARBA" id="ARBA00022692"/>
    </source>
</evidence>
<dbReference type="PANTHER" id="PTHR23513:SF11">
    <property type="entry name" value="STAPHYLOFERRIN A TRANSPORTER"/>
    <property type="match status" value="1"/>
</dbReference>
<dbReference type="Gene3D" id="1.20.1250.20">
    <property type="entry name" value="MFS general substrate transporter like domains"/>
    <property type="match status" value="1"/>
</dbReference>
<keyword evidence="10" id="KW-1185">Reference proteome</keyword>
<dbReference type="InterPro" id="IPR010290">
    <property type="entry name" value="TM_effector"/>
</dbReference>
<feature type="transmembrane region" description="Helical" evidence="7">
    <location>
        <begin position="350"/>
        <end position="372"/>
    </location>
</feature>
<organism evidence="9 10">
    <name type="scientific">Roseomonas alba</name>
    <dbReference type="NCBI Taxonomy" id="2846776"/>
    <lineage>
        <taxon>Bacteria</taxon>
        <taxon>Pseudomonadati</taxon>
        <taxon>Pseudomonadota</taxon>
        <taxon>Alphaproteobacteria</taxon>
        <taxon>Acetobacterales</taxon>
        <taxon>Roseomonadaceae</taxon>
        <taxon>Roseomonas</taxon>
    </lineage>
</organism>
<reference evidence="9 10" key="1">
    <citation type="submission" date="2021-07" db="EMBL/GenBank/DDBJ databases">
        <authorList>
            <person name="So Y."/>
        </authorList>
    </citation>
    <scope>NUCLEOTIDE SEQUENCE [LARGE SCALE GENOMIC DNA]</scope>
    <source>
        <strain evidence="9 10">HJA6</strain>
    </source>
</reference>
<feature type="transmembrane region" description="Helical" evidence="7">
    <location>
        <begin position="229"/>
        <end position="251"/>
    </location>
</feature>
<dbReference type="InterPro" id="IPR020846">
    <property type="entry name" value="MFS_dom"/>
</dbReference>
<dbReference type="PROSITE" id="PS50850">
    <property type="entry name" value="MFS"/>
    <property type="match status" value="1"/>
</dbReference>
<feature type="transmembrane region" description="Helical" evidence="7">
    <location>
        <begin position="173"/>
        <end position="195"/>
    </location>
</feature>
<comment type="caution">
    <text evidence="9">The sequence shown here is derived from an EMBL/GenBank/DDBJ whole genome shotgun (WGS) entry which is preliminary data.</text>
</comment>
<keyword evidence="4 7" id="KW-0812">Transmembrane</keyword>
<dbReference type="CDD" id="cd06173">
    <property type="entry name" value="MFS_MefA_like"/>
    <property type="match status" value="1"/>
</dbReference>
<evidence type="ECO:0000313" key="10">
    <source>
        <dbReference type="Proteomes" id="UP001196565"/>
    </source>
</evidence>
<evidence type="ECO:0000259" key="8">
    <source>
        <dbReference type="PROSITE" id="PS50850"/>
    </source>
</evidence>
<dbReference type="SUPFAM" id="SSF103473">
    <property type="entry name" value="MFS general substrate transporter"/>
    <property type="match status" value="1"/>
</dbReference>
<comment type="subcellular location">
    <subcellularLocation>
        <location evidence="1">Cell membrane</location>
        <topology evidence="1">Multi-pass membrane protein</topology>
    </subcellularLocation>
</comment>
<keyword evidence="2" id="KW-0813">Transport</keyword>
<feature type="transmembrane region" description="Helical" evidence="7">
    <location>
        <begin position="80"/>
        <end position="100"/>
    </location>
</feature>
<feature type="transmembrane region" description="Helical" evidence="7">
    <location>
        <begin position="144"/>
        <end position="167"/>
    </location>
</feature>
<dbReference type="Proteomes" id="UP001196565">
    <property type="component" value="Unassembled WGS sequence"/>
</dbReference>
<accession>A0ABS7A366</accession>
<feature type="transmembrane region" description="Helical" evidence="7">
    <location>
        <begin position="106"/>
        <end position="123"/>
    </location>
</feature>
<feature type="domain" description="Major facilitator superfamily (MFS) profile" evidence="8">
    <location>
        <begin position="14"/>
        <end position="401"/>
    </location>
</feature>
<evidence type="ECO:0000256" key="6">
    <source>
        <dbReference type="ARBA" id="ARBA00023136"/>
    </source>
</evidence>
<protein>
    <submittedName>
        <fullName evidence="9">MFS transporter</fullName>
    </submittedName>
</protein>
<proteinExistence type="predicted"/>
<evidence type="ECO:0000256" key="3">
    <source>
        <dbReference type="ARBA" id="ARBA00022475"/>
    </source>
</evidence>
<feature type="transmembrane region" description="Helical" evidence="7">
    <location>
        <begin position="48"/>
        <end position="68"/>
    </location>
</feature>
<evidence type="ECO:0000256" key="2">
    <source>
        <dbReference type="ARBA" id="ARBA00022448"/>
    </source>
</evidence>
<sequence length="549" mass="57592">MRLPSSLTPLRHHAFAWLWFGNAISAIGTWIQSTASAWVMTMLAPDPLMVSLILAAAQLPILVLALPAGALADRLDRKRLLVWSNLAMLAASGLLAALQLLGLVDAWLLLLLTALLACFTALNSPAWSSSVPLLVPRAELPQALVLNSVGFNLARAVGPALGGVIVAGGGAAVAFGANALSFAIVAVIIGGLLVFPASTRPADLPPEPLVQAMRLGLRYAAYEPSLRAALFRSAAFFGCASAVWALLPLYVHNVLGLAATSFGLLLASMGAGAVVGGLVMPRLRERYTPDTLVMLAGVVNAAALIPIAVMPGLTVAAIAMFVFGMGWIAAAASLQSTVQLACAPWVQARGLAIYQAVYNGGMGFGAIGWGWLGMHAGVKGALLAAGLGGIVIAVLARSQQLPSEVPDPAAAPQHSLPEFAVGAGLMEVLRTDAHPVLVSVAYVVGESDIAAFRRAMQGLRQSRHRDGATDWTLVRDIGRPEIWVEAFRLPDWSELRRAALRFNALDDAMMQAALAFHRGDSAPEMRIFLAVYGTGSGHGHHWHPGMFRG</sequence>
<keyword evidence="3" id="KW-1003">Cell membrane</keyword>
<feature type="transmembrane region" description="Helical" evidence="7">
    <location>
        <begin position="315"/>
        <end position="338"/>
    </location>
</feature>
<evidence type="ECO:0000256" key="7">
    <source>
        <dbReference type="SAM" id="Phobius"/>
    </source>
</evidence>
<dbReference type="Pfam" id="PF05977">
    <property type="entry name" value="MFS_3"/>
    <property type="match status" value="1"/>
</dbReference>
<dbReference type="EMBL" id="JAHYBZ010000001">
    <property type="protein sequence ID" value="MBW6396742.1"/>
    <property type="molecule type" value="Genomic_DNA"/>
</dbReference>